<dbReference type="PANTHER" id="PTHR25462:SF296">
    <property type="entry name" value="MEIOTIC P26, ISOFORM F"/>
    <property type="match status" value="1"/>
</dbReference>
<evidence type="ECO:0000256" key="2">
    <source>
        <dbReference type="ARBA" id="ARBA00022737"/>
    </source>
</evidence>
<dbReference type="PROSITE" id="PS50194">
    <property type="entry name" value="FILAMIN_REPEAT"/>
    <property type="match status" value="1"/>
</dbReference>
<dbReference type="EMBL" id="CALNXI010004710">
    <property type="protein sequence ID" value="CAH3196329.1"/>
    <property type="molecule type" value="Genomic_DNA"/>
</dbReference>
<evidence type="ECO:0000256" key="3">
    <source>
        <dbReference type="ARBA" id="ARBA00022771"/>
    </source>
</evidence>
<reference evidence="9 10" key="1">
    <citation type="submission" date="2022-05" db="EMBL/GenBank/DDBJ databases">
        <authorList>
            <consortium name="Genoscope - CEA"/>
            <person name="William W."/>
        </authorList>
    </citation>
    <scope>NUCLEOTIDE SEQUENCE [LARGE SCALE GENOMIC DNA]</scope>
</reference>
<keyword evidence="10" id="KW-1185">Reference proteome</keyword>
<evidence type="ECO:0000259" key="7">
    <source>
        <dbReference type="PROSITE" id="PS50089"/>
    </source>
</evidence>
<dbReference type="InterPro" id="IPR001841">
    <property type="entry name" value="Znf_RING"/>
</dbReference>
<dbReference type="SUPFAM" id="SSF57845">
    <property type="entry name" value="B-box zinc-binding domain"/>
    <property type="match status" value="1"/>
</dbReference>
<gene>
    <name evidence="9" type="ORF">PEVE_00032392</name>
</gene>
<dbReference type="InterPro" id="IPR017868">
    <property type="entry name" value="Filamin/ABP280_repeat-like"/>
</dbReference>
<evidence type="ECO:0000259" key="8">
    <source>
        <dbReference type="PROSITE" id="PS50119"/>
    </source>
</evidence>
<dbReference type="InterPro" id="IPR000315">
    <property type="entry name" value="Znf_B-box"/>
</dbReference>
<dbReference type="Proteomes" id="UP001159427">
    <property type="component" value="Unassembled WGS sequence"/>
</dbReference>
<keyword evidence="3 5" id="KW-0863">Zinc-finger</keyword>
<dbReference type="SMART" id="SM00336">
    <property type="entry name" value="BBOX"/>
    <property type="match status" value="1"/>
</dbReference>
<dbReference type="Gene3D" id="3.30.40.10">
    <property type="entry name" value="Zinc/RING finger domain, C3HC4 (zinc finger)"/>
    <property type="match status" value="1"/>
</dbReference>
<name>A0ABN8SXR9_9CNID</name>
<keyword evidence="2" id="KW-0677">Repeat</keyword>
<dbReference type="PANTHER" id="PTHR25462">
    <property type="entry name" value="BONUS, ISOFORM C-RELATED"/>
    <property type="match status" value="1"/>
</dbReference>
<evidence type="ECO:0000256" key="1">
    <source>
        <dbReference type="ARBA" id="ARBA00022723"/>
    </source>
</evidence>
<feature type="repeat" description="Filamin" evidence="6">
    <location>
        <begin position="308"/>
        <end position="411"/>
    </location>
</feature>
<dbReference type="Pfam" id="PF00097">
    <property type="entry name" value="zf-C3HC4"/>
    <property type="match status" value="1"/>
</dbReference>
<dbReference type="SUPFAM" id="SSF57850">
    <property type="entry name" value="RING/U-box"/>
    <property type="match status" value="1"/>
</dbReference>
<protein>
    <submittedName>
        <fullName evidence="9">Uncharacterized protein</fullName>
    </submittedName>
</protein>
<keyword evidence="1" id="KW-0479">Metal-binding</keyword>
<evidence type="ECO:0000256" key="4">
    <source>
        <dbReference type="ARBA" id="ARBA00022833"/>
    </source>
</evidence>
<dbReference type="PROSITE" id="PS00518">
    <property type="entry name" value="ZF_RING_1"/>
    <property type="match status" value="1"/>
</dbReference>
<dbReference type="InterPro" id="IPR013783">
    <property type="entry name" value="Ig-like_fold"/>
</dbReference>
<dbReference type="Gene3D" id="3.30.160.60">
    <property type="entry name" value="Classic Zinc Finger"/>
    <property type="match status" value="1"/>
</dbReference>
<dbReference type="InterPro" id="IPR017907">
    <property type="entry name" value="Znf_RING_CS"/>
</dbReference>
<evidence type="ECO:0000313" key="9">
    <source>
        <dbReference type="EMBL" id="CAH3196329.1"/>
    </source>
</evidence>
<comment type="caution">
    <text evidence="9">The sequence shown here is derived from an EMBL/GenBank/DDBJ whole genome shotgun (WGS) entry which is preliminary data.</text>
</comment>
<feature type="domain" description="RING-type" evidence="7">
    <location>
        <begin position="16"/>
        <end position="59"/>
    </location>
</feature>
<dbReference type="PROSITE" id="PS50119">
    <property type="entry name" value="ZF_BBOX"/>
    <property type="match status" value="1"/>
</dbReference>
<keyword evidence="4" id="KW-0862">Zinc</keyword>
<dbReference type="InterPro" id="IPR018957">
    <property type="entry name" value="Znf_C3HC4_RING-type"/>
</dbReference>
<dbReference type="InterPro" id="IPR014756">
    <property type="entry name" value="Ig_E-set"/>
</dbReference>
<evidence type="ECO:0000256" key="5">
    <source>
        <dbReference type="PROSITE-ProRule" id="PRU00024"/>
    </source>
</evidence>
<dbReference type="Gene3D" id="2.60.40.10">
    <property type="entry name" value="Immunoglobulins"/>
    <property type="match status" value="1"/>
</dbReference>
<feature type="domain" description="B box-type" evidence="8">
    <location>
        <begin position="93"/>
        <end position="134"/>
    </location>
</feature>
<accession>A0ABN8SXR9</accession>
<dbReference type="PROSITE" id="PS50089">
    <property type="entry name" value="ZF_RING_2"/>
    <property type="match status" value="1"/>
</dbReference>
<organism evidence="9 10">
    <name type="scientific">Porites evermanni</name>
    <dbReference type="NCBI Taxonomy" id="104178"/>
    <lineage>
        <taxon>Eukaryota</taxon>
        <taxon>Metazoa</taxon>
        <taxon>Cnidaria</taxon>
        <taxon>Anthozoa</taxon>
        <taxon>Hexacorallia</taxon>
        <taxon>Scleractinia</taxon>
        <taxon>Fungiina</taxon>
        <taxon>Poritidae</taxon>
        <taxon>Porites</taxon>
    </lineage>
</organism>
<proteinExistence type="predicted"/>
<dbReference type="SUPFAM" id="SSF81296">
    <property type="entry name" value="E set domains"/>
    <property type="match status" value="1"/>
</dbReference>
<dbReference type="InterPro" id="IPR013083">
    <property type="entry name" value="Znf_RING/FYVE/PHD"/>
</dbReference>
<dbReference type="InterPro" id="IPR047153">
    <property type="entry name" value="TRIM45/56/19-like"/>
</dbReference>
<evidence type="ECO:0000256" key="6">
    <source>
        <dbReference type="PROSITE-ProRule" id="PRU00087"/>
    </source>
</evidence>
<sequence>MAVSMLEEKLAKSLECAICLDTFDDPRMLRCQHSYCRKCLEKIVVRVGSTYKLTCPECREDIKLPRRGVASLQSNLLINELLSLQLNTGVQSNENSPCDKHSEELLELFCEKCEEPVCKACLVIDHRDHSYSLIKDVFPRIKREVLTMMREARPKISALRAEVISIEDEETKIRDNAEAVSQEIDAFIDTLINKQTANLESERRRLKQAVSEKTSLQLSKFHDHKEALLTSLGSLEFAEQSLDPESRNKAEFIRRKAEVASKITELRSLAEEFRPCEKVIFNLHNATPKEENVKELGKITVRGEYCLGMSGGEEGILYTGRGEQWCDFIFTVTRDRSLRSEVHRNFMDHFKVIVWSPNGEIALPSSSLESKGNGSRGFRFRPTWSGDYKISISNEKLFGGEVHGSPFIWKVLPSLQLNSLVCWINSIGRRDYTYLSNSVLEDGQHSWRVRLLVPEGPQDTSHDFLQIGVRHPYRGTFWVWWNGYRSSPDKCVPSTLSINSFQRGDLLICFLDLDKGELKIYNDRTRESDTWRDVEAPVNIYLYPDSLFLSTLFAV</sequence>
<evidence type="ECO:0000313" key="10">
    <source>
        <dbReference type="Proteomes" id="UP001159427"/>
    </source>
</evidence>
<dbReference type="Pfam" id="PF00643">
    <property type="entry name" value="zf-B_box"/>
    <property type="match status" value="1"/>
</dbReference>
<dbReference type="SMART" id="SM00184">
    <property type="entry name" value="RING"/>
    <property type="match status" value="1"/>
</dbReference>